<dbReference type="AlphaFoldDB" id="A0A9X6XUK7"/>
<evidence type="ECO:0000256" key="1">
    <source>
        <dbReference type="SAM" id="Phobius"/>
    </source>
</evidence>
<accession>A0A9X6XUK7</accession>
<feature type="transmembrane region" description="Helical" evidence="1">
    <location>
        <begin position="6"/>
        <end position="27"/>
    </location>
</feature>
<keyword evidence="1" id="KW-0812">Transmembrane</keyword>
<name>A0A9X6XUK7_BACCE</name>
<proteinExistence type="predicted"/>
<reference evidence="2 3" key="1">
    <citation type="submission" date="2017-09" db="EMBL/GenBank/DDBJ databases">
        <title>Large-scale bioinformatics analysis of Bacillus genomes uncovers conserved roles of natural products in bacterial physiology.</title>
        <authorList>
            <consortium name="Agbiome Team Llc"/>
            <person name="Bleich R.M."/>
            <person name="Grubbs K.J."/>
            <person name="Santa Maria K.C."/>
            <person name="Allen S.E."/>
            <person name="Farag S."/>
            <person name="Shank E.A."/>
            <person name="Bowers A."/>
        </authorList>
    </citation>
    <scope>NUCLEOTIDE SEQUENCE [LARGE SCALE GENOMIC DNA]</scope>
    <source>
        <strain evidence="2 3">AFS092789</strain>
    </source>
</reference>
<feature type="transmembrane region" description="Helical" evidence="1">
    <location>
        <begin position="39"/>
        <end position="57"/>
    </location>
</feature>
<evidence type="ECO:0000313" key="3">
    <source>
        <dbReference type="Proteomes" id="UP000219922"/>
    </source>
</evidence>
<protein>
    <submittedName>
        <fullName evidence="2">Uncharacterized protein</fullName>
    </submittedName>
</protein>
<sequence>MQSILLVFLKLSGILLFAILNQIFISMLYKKGLSFKTKLFSIIGLVIVNVIIIFFMYSDMGKIMFLLPVIVLGPSYPLIFDRKKNNKKDC</sequence>
<comment type="caution">
    <text evidence="2">The sequence shown here is derived from an EMBL/GenBank/DDBJ whole genome shotgun (WGS) entry which is preliminary data.</text>
</comment>
<dbReference type="Proteomes" id="UP000219922">
    <property type="component" value="Unassembled WGS sequence"/>
</dbReference>
<gene>
    <name evidence="2" type="ORF">CON36_37630</name>
</gene>
<evidence type="ECO:0000313" key="2">
    <source>
        <dbReference type="EMBL" id="PDZ93738.1"/>
    </source>
</evidence>
<dbReference type="EMBL" id="NVMX01000492">
    <property type="protein sequence ID" value="PDZ93738.1"/>
    <property type="molecule type" value="Genomic_DNA"/>
</dbReference>
<feature type="transmembrane region" description="Helical" evidence="1">
    <location>
        <begin position="63"/>
        <end position="80"/>
    </location>
</feature>
<keyword evidence="1" id="KW-0472">Membrane</keyword>
<keyword evidence="1" id="KW-1133">Transmembrane helix</keyword>
<organism evidence="2 3">
    <name type="scientific">Bacillus cereus</name>
    <dbReference type="NCBI Taxonomy" id="1396"/>
    <lineage>
        <taxon>Bacteria</taxon>
        <taxon>Bacillati</taxon>
        <taxon>Bacillota</taxon>
        <taxon>Bacilli</taxon>
        <taxon>Bacillales</taxon>
        <taxon>Bacillaceae</taxon>
        <taxon>Bacillus</taxon>
        <taxon>Bacillus cereus group</taxon>
    </lineage>
</organism>